<evidence type="ECO:0000259" key="5">
    <source>
        <dbReference type="PROSITE" id="PS50977"/>
    </source>
</evidence>
<dbReference type="InterPro" id="IPR023772">
    <property type="entry name" value="DNA-bd_HTH_TetR-type_CS"/>
</dbReference>
<evidence type="ECO:0000256" key="2">
    <source>
        <dbReference type="ARBA" id="ARBA00023125"/>
    </source>
</evidence>
<keyword evidence="1" id="KW-0805">Transcription regulation</keyword>
<dbReference type="PANTHER" id="PTHR30055:SF234">
    <property type="entry name" value="HTH-TYPE TRANSCRIPTIONAL REGULATOR BETI"/>
    <property type="match status" value="1"/>
</dbReference>
<dbReference type="Proteomes" id="UP001254848">
    <property type="component" value="Unassembled WGS sequence"/>
</dbReference>
<reference evidence="6 7" key="1">
    <citation type="submission" date="2023-07" db="EMBL/GenBank/DDBJ databases">
        <title>The novel representative of Negativicutes class, Anaeroselena agilis gen. nov. sp. nov.</title>
        <authorList>
            <person name="Prokofeva M.I."/>
            <person name="Elcheninov A.G."/>
            <person name="Klyukina A."/>
            <person name="Kublanov I.V."/>
            <person name="Frolov E.N."/>
            <person name="Podosokorskaya O.A."/>
        </authorList>
    </citation>
    <scope>NUCLEOTIDE SEQUENCE [LARGE SCALE GENOMIC DNA]</scope>
    <source>
        <strain evidence="6 7">4137-cl</strain>
    </source>
</reference>
<feature type="domain" description="HTH tetR-type" evidence="5">
    <location>
        <begin position="8"/>
        <end position="68"/>
    </location>
</feature>
<evidence type="ECO:0000313" key="6">
    <source>
        <dbReference type="EMBL" id="MDT8899840.1"/>
    </source>
</evidence>
<gene>
    <name evidence="6" type="ORF">Q4T40_01070</name>
</gene>
<dbReference type="SUPFAM" id="SSF46689">
    <property type="entry name" value="Homeodomain-like"/>
    <property type="match status" value="1"/>
</dbReference>
<proteinExistence type="predicted"/>
<sequence length="192" mass="21446">MLGLPEHSGKKGEMLYASLELFATRGYDAVSVRDIAKAAGVSEAALYKHFAGKEDMALFIFGGIISEYTARLKAVAAGPEGAVAKLGRIVDVTYELYREYPAEIRFALLSQYLFWDKVAEEIKPHFVIRRIIADGMDSGEIPRREVYLWIAIFSGVMLQPLAQHRYFADVLPGMAELKVEIKAVVRKLFAVE</sequence>
<dbReference type="InterPro" id="IPR036271">
    <property type="entry name" value="Tet_transcr_reg_TetR-rel_C_sf"/>
</dbReference>
<keyword evidence="7" id="KW-1185">Reference proteome</keyword>
<dbReference type="Pfam" id="PF00440">
    <property type="entry name" value="TetR_N"/>
    <property type="match status" value="1"/>
</dbReference>
<evidence type="ECO:0000256" key="3">
    <source>
        <dbReference type="ARBA" id="ARBA00023163"/>
    </source>
</evidence>
<dbReference type="SUPFAM" id="SSF48498">
    <property type="entry name" value="Tetracyclin repressor-like, C-terminal domain"/>
    <property type="match status" value="1"/>
</dbReference>
<accession>A0ABU3NSP3</accession>
<organism evidence="6 7">
    <name type="scientific">Anaeroselena agilis</name>
    <dbReference type="NCBI Taxonomy" id="3063788"/>
    <lineage>
        <taxon>Bacteria</taxon>
        <taxon>Bacillati</taxon>
        <taxon>Bacillota</taxon>
        <taxon>Negativicutes</taxon>
        <taxon>Acetonemataceae</taxon>
        <taxon>Anaeroselena</taxon>
    </lineage>
</organism>
<feature type="DNA-binding region" description="H-T-H motif" evidence="4">
    <location>
        <begin position="31"/>
        <end position="50"/>
    </location>
</feature>
<dbReference type="PRINTS" id="PR00455">
    <property type="entry name" value="HTHTETR"/>
</dbReference>
<dbReference type="InterPro" id="IPR001647">
    <property type="entry name" value="HTH_TetR"/>
</dbReference>
<protein>
    <submittedName>
        <fullName evidence="6">Helix-turn-helix domain-containing protein</fullName>
    </submittedName>
</protein>
<dbReference type="InterPro" id="IPR050109">
    <property type="entry name" value="HTH-type_TetR-like_transc_reg"/>
</dbReference>
<dbReference type="InterPro" id="IPR009057">
    <property type="entry name" value="Homeodomain-like_sf"/>
</dbReference>
<name>A0ABU3NSP3_9FIRM</name>
<dbReference type="PROSITE" id="PS50977">
    <property type="entry name" value="HTH_TETR_2"/>
    <property type="match status" value="1"/>
</dbReference>
<dbReference type="RefSeq" id="WP_413778407.1">
    <property type="nucleotide sequence ID" value="NZ_JAUOZS010000001.1"/>
</dbReference>
<keyword evidence="2 4" id="KW-0238">DNA-binding</keyword>
<comment type="caution">
    <text evidence="6">The sequence shown here is derived from an EMBL/GenBank/DDBJ whole genome shotgun (WGS) entry which is preliminary data.</text>
</comment>
<dbReference type="Gene3D" id="1.10.357.10">
    <property type="entry name" value="Tetracycline Repressor, domain 2"/>
    <property type="match status" value="1"/>
</dbReference>
<evidence type="ECO:0000256" key="4">
    <source>
        <dbReference type="PROSITE-ProRule" id="PRU00335"/>
    </source>
</evidence>
<dbReference type="PROSITE" id="PS01081">
    <property type="entry name" value="HTH_TETR_1"/>
    <property type="match status" value="1"/>
</dbReference>
<dbReference type="EMBL" id="JAUOZS010000001">
    <property type="protein sequence ID" value="MDT8899840.1"/>
    <property type="molecule type" value="Genomic_DNA"/>
</dbReference>
<evidence type="ECO:0000313" key="7">
    <source>
        <dbReference type="Proteomes" id="UP001254848"/>
    </source>
</evidence>
<evidence type="ECO:0000256" key="1">
    <source>
        <dbReference type="ARBA" id="ARBA00023015"/>
    </source>
</evidence>
<dbReference type="PANTHER" id="PTHR30055">
    <property type="entry name" value="HTH-TYPE TRANSCRIPTIONAL REGULATOR RUTR"/>
    <property type="match status" value="1"/>
</dbReference>
<keyword evidence="3" id="KW-0804">Transcription</keyword>